<protein>
    <submittedName>
        <fullName evidence="2">CHAP domain-containing protein</fullName>
    </submittedName>
</protein>
<dbReference type="InterPro" id="IPR038765">
    <property type="entry name" value="Papain-like_cys_pep_sf"/>
</dbReference>
<evidence type="ECO:0000313" key="3">
    <source>
        <dbReference type="Proteomes" id="UP000654573"/>
    </source>
</evidence>
<accession>A0ABR7F7B2</accession>
<dbReference type="Gene3D" id="3.90.1720.10">
    <property type="entry name" value="endopeptidase domain like (from Nostoc punctiforme)"/>
    <property type="match status" value="1"/>
</dbReference>
<dbReference type="RefSeq" id="WP_103731927.1">
    <property type="nucleotide sequence ID" value="NZ_JACOOU010000001.1"/>
</dbReference>
<dbReference type="EMBL" id="JACOOU010000001">
    <property type="protein sequence ID" value="MBC5671096.1"/>
    <property type="molecule type" value="Genomic_DNA"/>
</dbReference>
<reference evidence="2 3" key="1">
    <citation type="submission" date="2020-08" db="EMBL/GenBank/DDBJ databases">
        <title>Genome public.</title>
        <authorList>
            <person name="Liu C."/>
            <person name="Sun Q."/>
        </authorList>
    </citation>
    <scope>NUCLEOTIDE SEQUENCE [LARGE SCALE GENOMIC DNA]</scope>
    <source>
        <strain evidence="2 3">NSJ-34</strain>
    </source>
</reference>
<dbReference type="SUPFAM" id="SSF54001">
    <property type="entry name" value="Cysteine proteinases"/>
    <property type="match status" value="1"/>
</dbReference>
<dbReference type="Gene3D" id="1.10.530.10">
    <property type="match status" value="1"/>
</dbReference>
<proteinExistence type="predicted"/>
<dbReference type="Proteomes" id="UP000654573">
    <property type="component" value="Unassembled WGS sequence"/>
</dbReference>
<gene>
    <name evidence="2" type="ORF">H8S76_02465</name>
</gene>
<dbReference type="InterPro" id="IPR007921">
    <property type="entry name" value="CHAP_dom"/>
</dbReference>
<dbReference type="Pfam" id="PF05257">
    <property type="entry name" value="CHAP"/>
    <property type="match status" value="1"/>
</dbReference>
<keyword evidence="3" id="KW-1185">Reference proteome</keyword>
<comment type="caution">
    <text evidence="2">The sequence shown here is derived from an EMBL/GenBank/DDBJ whole genome shotgun (WGS) entry which is preliminary data.</text>
</comment>
<organism evidence="2 3">
    <name type="scientific">Blautia celeris</name>
    <dbReference type="NCBI Taxonomy" id="2763026"/>
    <lineage>
        <taxon>Bacteria</taxon>
        <taxon>Bacillati</taxon>
        <taxon>Bacillota</taxon>
        <taxon>Clostridia</taxon>
        <taxon>Lachnospirales</taxon>
        <taxon>Lachnospiraceae</taxon>
        <taxon>Blautia</taxon>
    </lineage>
</organism>
<sequence>MGENSEIISKNYLSLYGNGYITWAVSNFGGYSEANALVFSQQQAASHGWSGYGDPQYVPHVMRYYQYRGGGMAEGGLLVQVAKSQLGNQGGQPYWSWYGFESRQPWCACFVSWCADQCGYLEAGLVPKFSACEEGIRWFTERGQYHPRDHVPEPGDLVFFDWGSDGSYDHVGIVEYVEAGMVHTIEGNTSDSCAERSYPLGDSRICGFGSVGQL</sequence>
<name>A0ABR7F7B2_9FIRM</name>
<evidence type="ECO:0000259" key="1">
    <source>
        <dbReference type="Pfam" id="PF05257"/>
    </source>
</evidence>
<feature type="domain" description="Peptidase C51" evidence="1">
    <location>
        <begin position="103"/>
        <end position="188"/>
    </location>
</feature>
<evidence type="ECO:0000313" key="2">
    <source>
        <dbReference type="EMBL" id="MBC5671096.1"/>
    </source>
</evidence>